<accession>A0A2W6QM84</accession>
<comment type="caution">
    <text evidence="3">The sequence shown here is derived from an EMBL/GenBank/DDBJ whole genome shotgun (WGS) entry which is preliminary data.</text>
</comment>
<dbReference type="SUPFAM" id="SSF51556">
    <property type="entry name" value="Metallo-dependent hydrolases"/>
    <property type="match status" value="1"/>
</dbReference>
<reference evidence="3 4" key="1">
    <citation type="submission" date="2018-06" db="EMBL/GenBank/DDBJ databases">
        <title>Draft genome sequence of mcr-1-harboring Escherichia coli isolated from wound infection of a hospitalized patient, in Bolivia.</title>
        <authorList>
            <person name="Munoz M.E."/>
            <person name="Moura Q."/>
            <person name="Ventura P.R.M."/>
            <person name="Bustos L.R."/>
            <person name="Ovando B.G."/>
            <person name="Terrazas D.I.V."/>
            <person name="Yarhui N.B."/>
            <person name="Cerdeira L."/>
            <person name="Lincopan N."/>
        </authorList>
    </citation>
    <scope>NUCLEOTIDE SEQUENCE [LARGE SCALE GENOMIC DNA]</scope>
    <source>
        <strain evidence="3 4">EcMLT</strain>
    </source>
</reference>
<dbReference type="GO" id="GO:0005829">
    <property type="term" value="C:cytosol"/>
    <property type="evidence" value="ECO:0007669"/>
    <property type="project" value="TreeGrafter"/>
</dbReference>
<dbReference type="PANTHER" id="PTHR46124:SF3">
    <property type="entry name" value="HYDROLASE"/>
    <property type="match status" value="1"/>
</dbReference>
<proteinExistence type="inferred from homology"/>
<dbReference type="InterPro" id="IPR032466">
    <property type="entry name" value="Metal_Hydrolase"/>
</dbReference>
<dbReference type="PROSITE" id="PS01091">
    <property type="entry name" value="TATD_3"/>
    <property type="match status" value="1"/>
</dbReference>
<dbReference type="InterPro" id="IPR001130">
    <property type="entry name" value="TatD-like"/>
</dbReference>
<gene>
    <name evidence="3" type="ORF">DNQ45_31070</name>
</gene>
<evidence type="ECO:0000313" key="4">
    <source>
        <dbReference type="Proteomes" id="UP000249482"/>
    </source>
</evidence>
<evidence type="ECO:0000256" key="1">
    <source>
        <dbReference type="ARBA" id="ARBA00009275"/>
    </source>
</evidence>
<evidence type="ECO:0000313" key="3">
    <source>
        <dbReference type="EMBL" id="PZT58313.1"/>
    </source>
</evidence>
<protein>
    <submittedName>
        <fullName evidence="3">Metal-dependent hydrolase</fullName>
    </submittedName>
</protein>
<dbReference type="EMBL" id="QKWZ01001402">
    <property type="protein sequence ID" value="PZT58313.1"/>
    <property type="molecule type" value="Genomic_DNA"/>
</dbReference>
<comment type="similarity">
    <text evidence="1">Belongs to the metallo-dependent hydrolases superfamily. TatD-type hydrolase family.</text>
</comment>
<organism evidence="3 4">
    <name type="scientific">Escherichia coli</name>
    <dbReference type="NCBI Taxonomy" id="562"/>
    <lineage>
        <taxon>Bacteria</taxon>
        <taxon>Pseudomonadati</taxon>
        <taxon>Pseudomonadota</taxon>
        <taxon>Gammaproteobacteria</taxon>
        <taxon>Enterobacterales</taxon>
        <taxon>Enterobacteriaceae</taxon>
        <taxon>Escherichia</taxon>
    </lineage>
</organism>
<dbReference type="Pfam" id="PF01026">
    <property type="entry name" value="TatD_DNase"/>
    <property type="match status" value="1"/>
</dbReference>
<dbReference type="PANTHER" id="PTHR46124">
    <property type="entry name" value="D-AMINOACYL-TRNA DEACYLASE"/>
    <property type="match status" value="1"/>
</dbReference>
<dbReference type="Gene3D" id="3.20.20.140">
    <property type="entry name" value="Metal-dependent hydrolases"/>
    <property type="match status" value="1"/>
</dbReference>
<feature type="non-terminal residue" evidence="3">
    <location>
        <position position="1"/>
    </location>
</feature>
<name>A0A2W6QM84_ECOLX</name>
<dbReference type="Proteomes" id="UP000249482">
    <property type="component" value="Unassembled WGS sequence"/>
</dbReference>
<keyword evidence="2 3" id="KW-0378">Hydrolase</keyword>
<dbReference type="GO" id="GO:0016788">
    <property type="term" value="F:hydrolase activity, acting on ester bonds"/>
    <property type="evidence" value="ECO:0007669"/>
    <property type="project" value="InterPro"/>
</dbReference>
<evidence type="ECO:0000256" key="2">
    <source>
        <dbReference type="ARBA" id="ARBA00022801"/>
    </source>
</evidence>
<sequence length="105" mass="11536">VHGFSGSLQHAERFVQLGYKIGVGGTITYPRASKTRDVIAKLPLASLLLETDAPDMPLNGFQGQPNRPEQAARVFDVLCELRPEPEDEIAEVLLNNTYAVFNVRG</sequence>
<dbReference type="AlphaFoldDB" id="A0A2W6QM84"/>
<dbReference type="InterPro" id="IPR018228">
    <property type="entry name" value="DNase_TatD-rel_CS"/>
</dbReference>